<dbReference type="Pfam" id="PF07679">
    <property type="entry name" value="I-set"/>
    <property type="match status" value="3"/>
</dbReference>
<dbReference type="InterPro" id="IPR036116">
    <property type="entry name" value="FN3_sf"/>
</dbReference>
<dbReference type="InterPro" id="IPR013098">
    <property type="entry name" value="Ig_I-set"/>
</dbReference>
<dbReference type="PROSITE" id="PS50853">
    <property type="entry name" value="FN3"/>
    <property type="match status" value="6"/>
</dbReference>
<dbReference type="InterPro" id="IPR007110">
    <property type="entry name" value="Ig-like_dom"/>
</dbReference>
<dbReference type="PANTHER" id="PTHR13817">
    <property type="entry name" value="TITIN"/>
    <property type="match status" value="1"/>
</dbReference>
<dbReference type="PROSITE" id="PS50835">
    <property type="entry name" value="IG_LIKE"/>
    <property type="match status" value="4"/>
</dbReference>
<feature type="transmembrane region" description="Helical" evidence="8">
    <location>
        <begin position="1061"/>
        <end position="1086"/>
    </location>
</feature>
<dbReference type="Gene3D" id="2.60.40.10">
    <property type="entry name" value="Immunoglobulins"/>
    <property type="match status" value="10"/>
</dbReference>
<dbReference type="InterPro" id="IPR003961">
    <property type="entry name" value="FN3_dom"/>
</dbReference>
<keyword evidence="9" id="KW-0732">Signal</keyword>
<sequence>MSRIASIGIFLLFLLSVQCELKKRHHRRSISYDDRWFGFHFDNEPESSTFKGKLTIIPCTYSLARKRESVVEWRRDSTPLITSDKRISILSNGSLSLSDASRSDEGVYQCAVHITDHQGSQWTFLSNKALMRVRSTLRWKEEPKDTTIQGGRNGVLRCELEEMEGATIRWIKDGREINNSSGIWMNGVTGTLEIGEMNRENQGLYSCIAHREKDKIESSRATISMKRGNEPMELHLVSRPVSRRVKEGEEIGLECIPSGDGEMRVEWMKDGVKIEGDHKIIQKMGRLLHFPSLRLDHSGSYTCRVNDATDSIESSATLTVLAAPRITSRPQDIVAVETTDVELECFSSGRPSPTLSWFKNGEMLIPSEYFVIEANKLRILGLVKTDQGIYECFVENEGGTAHAAAQLLVDNTDSSLIAAHSGTPVKVSAPLGLGVTVIGSREATLTWDAPIHRNGNILHYHLFYKEEGSDRERVVNSTERVGRVRDLHPSTTYLMRVAGENEAGIGDISLPITLTTKEEQEVPGRVVNLRAMGVGSETIEVEWGKPSNGGATPAFYRLFYVRSEKKDVEKETQINVPSTAYTMHGMDKFTSYDIRVEAEGEKGAGLSSNTVTVRTLSDLPSMAPIDINARPLSTTSVKVTWKVEESQSNGPIIGARMKMKMKARGSKASNIVIDGARMEETVEGLDAGTAYQLRIALVNENGTGPYSDWVSVDTPLTEKDESVLGAPRDLSARATSDSISLRWRPPADESVLVRGYQVGWGLNVPDVESSRVDGDILEWKINGLKPSRDYVISVRAWNRQGSGFPIYETVRTSATGVSSWPMEEGMGGGRDDISVMESPLGVQAIALSPTSIRLSWAENPSLFNVLYNVKYMSKVDSGQSRFLNTSETSIVVDKLKPGTEYEMGVRAMAPPSALSPWSMTVSQLTLPAPPSSSPRDVTILPAASGDPHAVTVNWQPPKYANGELIEYTVSYTDRASAREEEWTSIRVPADRLSLPIDNLLPKSNYYFRIQAKNVKGVGPMSPTLTYSPGSAGFVHPPNAPIGTSNKGFVAQALNWLNGLTLLSTVVVMMIGILVILLFCLVCVCAVKKMSTKPSPSVYGGGRKSSNGINRNNDLWIQHGVGGASSHLLTQTPSINDIKNRRGGGESPPPRYHTGTIHRAEDAYACVGGGHRGCLRPFESESSVDSSRPLLSSRLPHKSHPHMVQVAPPAPGSSTGDSERSGTLSRSYQHSSTSLDQRQRTPQMVYGVHGRGMGKVDMGESPYGSSIGLGSGTPPPPNLAPPHPPIVTADGYRSVRGPTSIANMPPGGLRSFSNMNGGLSTVRQIPVGRAQAQPRINVANLCSPYLSSSAMSMEEDKMGLKEEERSNLSHLTLHPSLSNEDLGELDQGDVDHMISDLQALQQEFGVNS</sequence>
<feature type="domain" description="Ig-like" evidence="10">
    <location>
        <begin position="324"/>
        <end position="410"/>
    </location>
</feature>
<evidence type="ECO:0000313" key="12">
    <source>
        <dbReference type="EMBL" id="GMT00747.1"/>
    </source>
</evidence>
<evidence type="ECO:0000313" key="13">
    <source>
        <dbReference type="Proteomes" id="UP001432027"/>
    </source>
</evidence>
<feature type="domain" description="Fibronectin type-III" evidence="11">
    <location>
        <begin position="429"/>
        <end position="519"/>
    </location>
</feature>
<dbReference type="SUPFAM" id="SSF49265">
    <property type="entry name" value="Fibronectin type III"/>
    <property type="match status" value="4"/>
</dbReference>
<dbReference type="PRINTS" id="PR00014">
    <property type="entry name" value="FNTYPEIII"/>
</dbReference>
<dbReference type="FunFam" id="2.60.40.10:FF:000004">
    <property type="entry name" value="DCC isoform 1"/>
    <property type="match status" value="1"/>
</dbReference>
<protein>
    <submittedName>
        <fullName evidence="12">Uncharacterized protein</fullName>
    </submittedName>
</protein>
<evidence type="ECO:0000256" key="1">
    <source>
        <dbReference type="ARBA" id="ARBA00004370"/>
    </source>
</evidence>
<comment type="subcellular location">
    <subcellularLocation>
        <location evidence="1">Membrane</location>
    </subcellularLocation>
</comment>
<organism evidence="12 13">
    <name type="scientific">Pristionchus entomophagus</name>
    <dbReference type="NCBI Taxonomy" id="358040"/>
    <lineage>
        <taxon>Eukaryota</taxon>
        <taxon>Metazoa</taxon>
        <taxon>Ecdysozoa</taxon>
        <taxon>Nematoda</taxon>
        <taxon>Chromadorea</taxon>
        <taxon>Rhabditida</taxon>
        <taxon>Rhabditina</taxon>
        <taxon>Diplogasteromorpha</taxon>
        <taxon>Diplogasteroidea</taxon>
        <taxon>Neodiplogasteridae</taxon>
        <taxon>Pristionchus</taxon>
    </lineage>
</organism>
<gene>
    <name evidence="12" type="ORF">PENTCL1PPCAC_22921</name>
</gene>
<dbReference type="SMART" id="SM00408">
    <property type="entry name" value="IGc2"/>
    <property type="match status" value="4"/>
</dbReference>
<keyword evidence="8" id="KW-0812">Transmembrane</keyword>
<feature type="chain" id="PRO_5043428260" evidence="9">
    <location>
        <begin position="20"/>
        <end position="1407"/>
    </location>
</feature>
<evidence type="ECO:0000256" key="4">
    <source>
        <dbReference type="ARBA" id="ARBA00023157"/>
    </source>
</evidence>
<accession>A0AAV5U2T3</accession>
<dbReference type="GO" id="GO:0016020">
    <property type="term" value="C:membrane"/>
    <property type="evidence" value="ECO:0007669"/>
    <property type="project" value="UniProtKB-SubCell"/>
</dbReference>
<evidence type="ECO:0000256" key="2">
    <source>
        <dbReference type="ARBA" id="ARBA00022737"/>
    </source>
</evidence>
<dbReference type="SMART" id="SM00409">
    <property type="entry name" value="IG"/>
    <property type="match status" value="4"/>
</dbReference>
<dbReference type="Pfam" id="PF00047">
    <property type="entry name" value="ig"/>
    <property type="match status" value="1"/>
</dbReference>
<feature type="domain" description="Fibronectin type-III" evidence="11">
    <location>
        <begin position="933"/>
        <end position="1031"/>
    </location>
</feature>
<feature type="compositionally biased region" description="Low complexity" evidence="7">
    <location>
        <begin position="1179"/>
        <end position="1193"/>
    </location>
</feature>
<dbReference type="InterPro" id="IPR003598">
    <property type="entry name" value="Ig_sub2"/>
</dbReference>
<dbReference type="InterPro" id="IPR013151">
    <property type="entry name" value="Immunoglobulin_dom"/>
</dbReference>
<evidence type="ECO:0000256" key="8">
    <source>
        <dbReference type="SAM" id="Phobius"/>
    </source>
</evidence>
<feature type="region of interest" description="Disordered" evidence="7">
    <location>
        <begin position="1126"/>
        <end position="1154"/>
    </location>
</feature>
<feature type="domain" description="Ig-like" evidence="10">
    <location>
        <begin position="51"/>
        <end position="126"/>
    </location>
</feature>
<name>A0AAV5U2T3_9BILA</name>
<dbReference type="InterPro" id="IPR036179">
    <property type="entry name" value="Ig-like_dom_sf"/>
</dbReference>
<keyword evidence="5" id="KW-0325">Glycoprotein</keyword>
<keyword evidence="3 8" id="KW-0472">Membrane</keyword>
<dbReference type="EMBL" id="BTSX01000005">
    <property type="protein sequence ID" value="GMT00747.1"/>
    <property type="molecule type" value="Genomic_DNA"/>
</dbReference>
<dbReference type="InterPro" id="IPR050964">
    <property type="entry name" value="Striated_Muscle_Regulatory"/>
</dbReference>
<keyword evidence="8" id="KW-1133">Transmembrane helix</keyword>
<dbReference type="Pfam" id="PF00041">
    <property type="entry name" value="fn3"/>
    <property type="match status" value="6"/>
</dbReference>
<evidence type="ECO:0000259" key="10">
    <source>
        <dbReference type="PROSITE" id="PS50835"/>
    </source>
</evidence>
<feature type="domain" description="Fibronectin type-III" evidence="11">
    <location>
        <begin position="726"/>
        <end position="816"/>
    </location>
</feature>
<reference evidence="12" key="1">
    <citation type="submission" date="2023-10" db="EMBL/GenBank/DDBJ databases">
        <title>Genome assembly of Pristionchus species.</title>
        <authorList>
            <person name="Yoshida K."/>
            <person name="Sommer R.J."/>
        </authorList>
    </citation>
    <scope>NUCLEOTIDE SEQUENCE</scope>
    <source>
        <strain evidence="12">RS0144</strain>
    </source>
</reference>
<evidence type="ECO:0000256" key="3">
    <source>
        <dbReference type="ARBA" id="ARBA00023136"/>
    </source>
</evidence>
<feature type="region of interest" description="Disordered" evidence="7">
    <location>
        <begin position="1178"/>
        <end position="1240"/>
    </location>
</feature>
<dbReference type="SUPFAM" id="SSF48726">
    <property type="entry name" value="Immunoglobulin"/>
    <property type="match status" value="4"/>
</dbReference>
<keyword evidence="6" id="KW-0393">Immunoglobulin domain</keyword>
<keyword evidence="13" id="KW-1185">Reference proteome</keyword>
<feature type="compositionally biased region" description="Polar residues" evidence="7">
    <location>
        <begin position="1211"/>
        <end position="1240"/>
    </location>
</feature>
<evidence type="ECO:0000259" key="11">
    <source>
        <dbReference type="PROSITE" id="PS50853"/>
    </source>
</evidence>
<dbReference type="InterPro" id="IPR013783">
    <property type="entry name" value="Ig-like_fold"/>
</dbReference>
<dbReference type="Proteomes" id="UP001432027">
    <property type="component" value="Unassembled WGS sequence"/>
</dbReference>
<proteinExistence type="predicted"/>
<feature type="compositionally biased region" description="Polar residues" evidence="7">
    <location>
        <begin position="1126"/>
        <end position="1136"/>
    </location>
</feature>
<dbReference type="InterPro" id="IPR003599">
    <property type="entry name" value="Ig_sub"/>
</dbReference>
<feature type="signal peptide" evidence="9">
    <location>
        <begin position="1"/>
        <end position="19"/>
    </location>
</feature>
<feature type="domain" description="Ig-like" evidence="10">
    <location>
        <begin position="131"/>
        <end position="224"/>
    </location>
</feature>
<feature type="domain" description="Fibronectin type-III" evidence="11">
    <location>
        <begin position="525"/>
        <end position="618"/>
    </location>
</feature>
<keyword evidence="2" id="KW-0677">Repeat</keyword>
<dbReference type="SMART" id="SM00060">
    <property type="entry name" value="FN3"/>
    <property type="match status" value="6"/>
</dbReference>
<feature type="domain" description="Ig-like" evidence="10">
    <location>
        <begin position="231"/>
        <end position="319"/>
    </location>
</feature>
<dbReference type="CDD" id="cd00063">
    <property type="entry name" value="FN3"/>
    <property type="match status" value="6"/>
</dbReference>
<feature type="domain" description="Fibronectin type-III" evidence="11">
    <location>
        <begin position="838"/>
        <end position="928"/>
    </location>
</feature>
<evidence type="ECO:0000256" key="9">
    <source>
        <dbReference type="SAM" id="SignalP"/>
    </source>
</evidence>
<evidence type="ECO:0000256" key="7">
    <source>
        <dbReference type="SAM" id="MobiDB-lite"/>
    </source>
</evidence>
<dbReference type="PANTHER" id="PTHR13817:SF173">
    <property type="entry name" value="FRAZZLED"/>
    <property type="match status" value="1"/>
</dbReference>
<dbReference type="FunFam" id="2.60.40.10:FF:000028">
    <property type="entry name" value="Neuronal cell adhesion molecule"/>
    <property type="match status" value="1"/>
</dbReference>
<keyword evidence="4" id="KW-1015">Disulfide bond</keyword>
<comment type="caution">
    <text evidence="12">The sequence shown here is derived from an EMBL/GenBank/DDBJ whole genome shotgun (WGS) entry which is preliminary data.</text>
</comment>
<feature type="domain" description="Fibronectin type-III" evidence="11">
    <location>
        <begin position="623"/>
        <end position="717"/>
    </location>
</feature>
<evidence type="ECO:0000256" key="5">
    <source>
        <dbReference type="ARBA" id="ARBA00023180"/>
    </source>
</evidence>
<evidence type="ECO:0000256" key="6">
    <source>
        <dbReference type="ARBA" id="ARBA00023319"/>
    </source>
</evidence>